<dbReference type="PANTHER" id="PTHR37318">
    <property type="entry name" value="BSL7504 PROTEIN"/>
    <property type="match status" value="1"/>
</dbReference>
<protein>
    <submittedName>
        <fullName evidence="2">ArsR family transcriptional regulator</fullName>
    </submittedName>
</protein>
<dbReference type="SUPFAM" id="SSF46785">
    <property type="entry name" value="Winged helix' DNA-binding domain"/>
    <property type="match status" value="1"/>
</dbReference>
<evidence type="ECO:0000313" key="3">
    <source>
        <dbReference type="Proteomes" id="UP000078287"/>
    </source>
</evidence>
<dbReference type="Proteomes" id="UP000078287">
    <property type="component" value="Unassembled WGS sequence"/>
</dbReference>
<keyword evidence="3" id="KW-1185">Reference proteome</keyword>
<dbReference type="Gene3D" id="1.10.10.10">
    <property type="entry name" value="Winged helix-like DNA-binding domain superfamily/Winged helix DNA-binding domain"/>
    <property type="match status" value="1"/>
</dbReference>
<dbReference type="InterPro" id="IPR036390">
    <property type="entry name" value="WH_DNA-bd_sf"/>
</dbReference>
<organism evidence="2 3">
    <name type="scientific">Chloroflexus islandicus</name>
    <dbReference type="NCBI Taxonomy" id="1707952"/>
    <lineage>
        <taxon>Bacteria</taxon>
        <taxon>Bacillati</taxon>
        <taxon>Chloroflexota</taxon>
        <taxon>Chloroflexia</taxon>
        <taxon>Chloroflexales</taxon>
        <taxon>Chloroflexineae</taxon>
        <taxon>Chloroflexaceae</taxon>
        <taxon>Chloroflexus</taxon>
    </lineage>
</organism>
<dbReference type="PANTHER" id="PTHR37318:SF1">
    <property type="entry name" value="BSL7504 PROTEIN"/>
    <property type="match status" value="1"/>
</dbReference>
<evidence type="ECO:0000313" key="2">
    <source>
        <dbReference type="EMBL" id="OAN37151.1"/>
    </source>
</evidence>
<name>A0A178LUK4_9CHLR</name>
<evidence type="ECO:0000259" key="1">
    <source>
        <dbReference type="Pfam" id="PF13601"/>
    </source>
</evidence>
<dbReference type="CDD" id="cd00090">
    <property type="entry name" value="HTH_ARSR"/>
    <property type="match status" value="1"/>
</dbReference>
<accession>A0A178LUK4</accession>
<sequence length="112" mass="12497">MHQLASLDRLIHEPARLMIVALLYTVESADFLFLQRETGLSKGNLSVHLAKLEQAGYVQIEKTYRGKLPLTLCSLTETGREAFQHYRRSLHHLVAATGDDNERPAMTPAPAG</sequence>
<dbReference type="InterPro" id="IPR011991">
    <property type="entry name" value="ArsR-like_HTH"/>
</dbReference>
<dbReference type="Pfam" id="PF13601">
    <property type="entry name" value="HTH_34"/>
    <property type="match status" value="1"/>
</dbReference>
<gene>
    <name evidence="2" type="ORF">A6A03_05580</name>
</gene>
<dbReference type="EMBL" id="LWQS01000114">
    <property type="protein sequence ID" value="OAN37151.1"/>
    <property type="molecule type" value="Genomic_DNA"/>
</dbReference>
<comment type="caution">
    <text evidence="2">The sequence shown here is derived from an EMBL/GenBank/DDBJ whole genome shotgun (WGS) entry which is preliminary data.</text>
</comment>
<dbReference type="STRING" id="1707952.A6A03_05580"/>
<dbReference type="AlphaFoldDB" id="A0A178LUK4"/>
<proteinExistence type="predicted"/>
<dbReference type="InterPro" id="IPR036388">
    <property type="entry name" value="WH-like_DNA-bd_sf"/>
</dbReference>
<feature type="domain" description="Winged helix DNA-binding" evidence="1">
    <location>
        <begin position="16"/>
        <end position="94"/>
    </location>
</feature>
<dbReference type="InterPro" id="IPR027395">
    <property type="entry name" value="WH_DNA-bd_dom"/>
</dbReference>
<reference evidence="2 3" key="1">
    <citation type="submission" date="2016-04" db="EMBL/GenBank/DDBJ databases">
        <title>Chloroflexus islandicus sp. nov., a thermophilic filamentous anoxygenic phototrophic bacterium from geyser Strokkur (Iceland).</title>
        <authorList>
            <person name="Gaisin V.A."/>
            <person name="Kalashnikov A.M."/>
            <person name="Sukhacheva M.V."/>
            <person name="Grouzdev D.S."/>
            <person name="Ivanov T.M."/>
            <person name="Kuznetsov B."/>
            <person name="Gorlenko V.M."/>
        </authorList>
    </citation>
    <scope>NUCLEOTIDE SEQUENCE [LARGE SCALE GENOMIC DNA]</scope>
    <source>
        <strain evidence="3">isl-2</strain>
    </source>
</reference>